<organism evidence="3 4">
    <name type="scientific">Pleurodeles waltl</name>
    <name type="common">Iberian ribbed newt</name>
    <dbReference type="NCBI Taxonomy" id="8319"/>
    <lineage>
        <taxon>Eukaryota</taxon>
        <taxon>Metazoa</taxon>
        <taxon>Chordata</taxon>
        <taxon>Craniata</taxon>
        <taxon>Vertebrata</taxon>
        <taxon>Euteleostomi</taxon>
        <taxon>Amphibia</taxon>
        <taxon>Batrachia</taxon>
        <taxon>Caudata</taxon>
        <taxon>Salamandroidea</taxon>
        <taxon>Salamandridae</taxon>
        <taxon>Pleurodelinae</taxon>
        <taxon>Pleurodeles</taxon>
    </lineage>
</organism>
<sequence length="201" mass="22714">MTSQRHTKKEGSHRELFVKTPAKKLLPDEPPVLEDGETVPQEVQGGRDAPLTRSFMEQLFGTLRRDFATLKQEIAAEVKEMKQEVVELGQWIDTQAQGALEEELDCHRRELLTLQDKNQELQYQIEDLENREAQHGQGVERNLTSVPLARVPSVASEMLDGDITIEEVLAALQRLPMGKAPGADGFSAEYYKAFGLQQRRC</sequence>
<name>A0AAV7VCR7_PLEWA</name>
<dbReference type="Proteomes" id="UP001066276">
    <property type="component" value="Chromosome 2_1"/>
</dbReference>
<evidence type="ECO:0000256" key="1">
    <source>
        <dbReference type="SAM" id="Coils"/>
    </source>
</evidence>
<gene>
    <name evidence="3" type="ORF">NDU88_003221</name>
</gene>
<dbReference type="AlphaFoldDB" id="A0AAV7VCR7"/>
<proteinExistence type="predicted"/>
<dbReference type="EMBL" id="JANPWB010000003">
    <property type="protein sequence ID" value="KAJ1199385.1"/>
    <property type="molecule type" value="Genomic_DNA"/>
</dbReference>
<evidence type="ECO:0000313" key="3">
    <source>
        <dbReference type="EMBL" id="KAJ1199385.1"/>
    </source>
</evidence>
<keyword evidence="4" id="KW-1185">Reference proteome</keyword>
<protein>
    <submittedName>
        <fullName evidence="3">Uncharacterized protein</fullName>
    </submittedName>
</protein>
<feature type="coiled-coil region" evidence="1">
    <location>
        <begin position="97"/>
        <end position="131"/>
    </location>
</feature>
<evidence type="ECO:0000256" key="2">
    <source>
        <dbReference type="SAM" id="MobiDB-lite"/>
    </source>
</evidence>
<comment type="caution">
    <text evidence="3">The sequence shown here is derived from an EMBL/GenBank/DDBJ whole genome shotgun (WGS) entry which is preliminary data.</text>
</comment>
<reference evidence="3" key="1">
    <citation type="journal article" date="2022" name="bioRxiv">
        <title>Sequencing and chromosome-scale assembly of the giantPleurodeles waltlgenome.</title>
        <authorList>
            <person name="Brown T."/>
            <person name="Elewa A."/>
            <person name="Iarovenko S."/>
            <person name="Subramanian E."/>
            <person name="Araus A.J."/>
            <person name="Petzold A."/>
            <person name="Susuki M."/>
            <person name="Suzuki K.-i.T."/>
            <person name="Hayashi T."/>
            <person name="Toyoda A."/>
            <person name="Oliveira C."/>
            <person name="Osipova E."/>
            <person name="Leigh N.D."/>
            <person name="Simon A."/>
            <person name="Yun M.H."/>
        </authorList>
    </citation>
    <scope>NUCLEOTIDE SEQUENCE</scope>
    <source>
        <strain evidence="3">20211129_DDA</strain>
        <tissue evidence="3">Liver</tissue>
    </source>
</reference>
<accession>A0AAV7VCR7</accession>
<keyword evidence="1" id="KW-0175">Coiled coil</keyword>
<evidence type="ECO:0000313" key="4">
    <source>
        <dbReference type="Proteomes" id="UP001066276"/>
    </source>
</evidence>
<feature type="region of interest" description="Disordered" evidence="2">
    <location>
        <begin position="1"/>
        <end position="46"/>
    </location>
</feature>